<protein>
    <submittedName>
        <fullName evidence="2">Uncharacterized protein</fullName>
    </submittedName>
</protein>
<gene>
    <name evidence="2" type="ORF">E2C01_002113</name>
</gene>
<dbReference type="AlphaFoldDB" id="A0A5B7CJI5"/>
<feature type="region of interest" description="Disordered" evidence="1">
    <location>
        <begin position="1"/>
        <end position="72"/>
    </location>
</feature>
<evidence type="ECO:0000256" key="1">
    <source>
        <dbReference type="SAM" id="MobiDB-lite"/>
    </source>
</evidence>
<feature type="compositionally biased region" description="Basic residues" evidence="1">
    <location>
        <begin position="37"/>
        <end position="54"/>
    </location>
</feature>
<comment type="caution">
    <text evidence="2">The sequence shown here is derived from an EMBL/GenBank/DDBJ whole genome shotgun (WGS) entry which is preliminary data.</text>
</comment>
<feature type="compositionally biased region" description="Acidic residues" evidence="1">
    <location>
        <begin position="1"/>
        <end position="11"/>
    </location>
</feature>
<name>A0A5B7CJI5_PORTR</name>
<dbReference type="Proteomes" id="UP000324222">
    <property type="component" value="Unassembled WGS sequence"/>
</dbReference>
<proteinExistence type="predicted"/>
<evidence type="ECO:0000313" key="2">
    <source>
        <dbReference type="EMBL" id="MPC09500.1"/>
    </source>
</evidence>
<keyword evidence="3" id="KW-1185">Reference proteome</keyword>
<reference evidence="2 3" key="1">
    <citation type="submission" date="2019-05" db="EMBL/GenBank/DDBJ databases">
        <title>Another draft genome of Portunus trituberculatus and its Hox gene families provides insights of decapod evolution.</title>
        <authorList>
            <person name="Jeong J.-H."/>
            <person name="Song I."/>
            <person name="Kim S."/>
            <person name="Choi T."/>
            <person name="Kim D."/>
            <person name="Ryu S."/>
            <person name="Kim W."/>
        </authorList>
    </citation>
    <scope>NUCLEOTIDE SEQUENCE [LARGE SCALE GENOMIC DNA]</scope>
    <source>
        <tissue evidence="2">Muscle</tissue>
    </source>
</reference>
<sequence>MEEEEFGNEEEIYTKMINNKKQTNQEEEWHVGEQKYLRKRASQGQKKKSQKKAHLSAGSPKSSRSAKTVNQN</sequence>
<feature type="compositionally biased region" description="Polar residues" evidence="1">
    <location>
        <begin position="59"/>
        <end position="72"/>
    </location>
</feature>
<accession>A0A5B7CJI5</accession>
<feature type="compositionally biased region" description="Basic and acidic residues" evidence="1">
    <location>
        <begin position="23"/>
        <end position="36"/>
    </location>
</feature>
<evidence type="ECO:0000313" key="3">
    <source>
        <dbReference type="Proteomes" id="UP000324222"/>
    </source>
</evidence>
<organism evidence="2 3">
    <name type="scientific">Portunus trituberculatus</name>
    <name type="common">Swimming crab</name>
    <name type="synonym">Neptunus trituberculatus</name>
    <dbReference type="NCBI Taxonomy" id="210409"/>
    <lineage>
        <taxon>Eukaryota</taxon>
        <taxon>Metazoa</taxon>
        <taxon>Ecdysozoa</taxon>
        <taxon>Arthropoda</taxon>
        <taxon>Crustacea</taxon>
        <taxon>Multicrustacea</taxon>
        <taxon>Malacostraca</taxon>
        <taxon>Eumalacostraca</taxon>
        <taxon>Eucarida</taxon>
        <taxon>Decapoda</taxon>
        <taxon>Pleocyemata</taxon>
        <taxon>Brachyura</taxon>
        <taxon>Eubrachyura</taxon>
        <taxon>Portunoidea</taxon>
        <taxon>Portunidae</taxon>
        <taxon>Portuninae</taxon>
        <taxon>Portunus</taxon>
    </lineage>
</organism>
<dbReference type="EMBL" id="VSRR010000072">
    <property type="protein sequence ID" value="MPC09500.1"/>
    <property type="molecule type" value="Genomic_DNA"/>
</dbReference>